<evidence type="ECO:0000256" key="3">
    <source>
        <dbReference type="ARBA" id="ARBA00012662"/>
    </source>
</evidence>
<dbReference type="EC" id="3.2.1.51" evidence="3"/>
<evidence type="ECO:0000256" key="6">
    <source>
        <dbReference type="ARBA" id="ARBA00023295"/>
    </source>
</evidence>
<protein>
    <recommendedName>
        <fullName evidence="3">alpha-L-fucosidase</fullName>
        <ecNumber evidence="3">3.2.1.51</ecNumber>
    </recommendedName>
</protein>
<dbReference type="OrthoDB" id="5526311at2"/>
<evidence type="ECO:0000313" key="10">
    <source>
        <dbReference type="Proteomes" id="UP000006851"/>
    </source>
</evidence>
<evidence type="ECO:0000256" key="2">
    <source>
        <dbReference type="ARBA" id="ARBA00007951"/>
    </source>
</evidence>
<dbReference type="Proteomes" id="UP000006851">
    <property type="component" value="Chromosome"/>
</dbReference>
<evidence type="ECO:0000259" key="8">
    <source>
        <dbReference type="Pfam" id="PF01120"/>
    </source>
</evidence>
<dbReference type="GO" id="GO:0004560">
    <property type="term" value="F:alpha-L-fucosidase activity"/>
    <property type="evidence" value="ECO:0007669"/>
    <property type="project" value="InterPro"/>
</dbReference>
<dbReference type="AlphaFoldDB" id="F2N8D8"/>
<dbReference type="SMART" id="SM00812">
    <property type="entry name" value="Alpha_L_fucos"/>
    <property type="match status" value="1"/>
</dbReference>
<feature type="domain" description="Glycoside hydrolase family 29 N-terminal" evidence="8">
    <location>
        <begin position="9"/>
        <end position="338"/>
    </location>
</feature>
<evidence type="ECO:0000256" key="1">
    <source>
        <dbReference type="ARBA" id="ARBA00004071"/>
    </source>
</evidence>
<keyword evidence="10" id="KW-1185">Reference proteome</keyword>
<dbReference type="Gene3D" id="3.20.20.80">
    <property type="entry name" value="Glycosidases"/>
    <property type="match status" value="1"/>
</dbReference>
<dbReference type="EMBL" id="CP002628">
    <property type="protein sequence ID" value="AEB07321.1"/>
    <property type="molecule type" value="Genomic_DNA"/>
</dbReference>
<dbReference type="eggNOG" id="COG3669">
    <property type="taxonomic scope" value="Bacteria"/>
</dbReference>
<dbReference type="PANTHER" id="PTHR10030">
    <property type="entry name" value="ALPHA-L-FUCOSIDASE"/>
    <property type="match status" value="1"/>
</dbReference>
<dbReference type="SUPFAM" id="SSF51445">
    <property type="entry name" value="(Trans)glycosidases"/>
    <property type="match status" value="1"/>
</dbReference>
<dbReference type="InterPro" id="IPR000933">
    <property type="entry name" value="Glyco_hydro_29"/>
</dbReference>
<keyword evidence="4" id="KW-0732">Signal</keyword>
<dbReference type="GO" id="GO:0006004">
    <property type="term" value="P:fucose metabolic process"/>
    <property type="evidence" value="ECO:0007669"/>
    <property type="project" value="InterPro"/>
</dbReference>
<dbReference type="InterPro" id="IPR016286">
    <property type="entry name" value="FUC_metazoa-typ"/>
</dbReference>
<comment type="function">
    <text evidence="1">Alpha-L-fucosidase is responsible for hydrolyzing the alpha-1,6-linked fucose joined to the reducing-end N-acetylglucosamine of the carbohydrate moieties of glycoproteins.</text>
</comment>
<keyword evidence="5 9" id="KW-0378">Hydrolase</keyword>
<sequence length="440" mass="49698">MYRFDRERYDERMKWFVNDRFGMFIHFGLYAIPARGEWVMSIEEMDETAYARYFDQFDPTAFDARAWARSARSAGVRYAVLTAKHHDGFCLYDTATTDFKSTCTHLGRDIVAEFLEAFRAEGIRVGLYYSLIDWHHPDFPQFGDRQAPLRRDSLRGANTHRVFSRYLDFMHEQVRELCENYGALDLLWFDFSYDELRGEAWRATDLMNMVRSLQPGVIVNNRLEVSGEGLGSLAACAPTAYHGDFVTPEQIIPPRGLVDAHGDPLVWEACLTLNDNWGYCATDLNYKSASLIIHKLVECVSKGGNMIVNVGPDATGRFPEPSMRILETVGSWLARNGESVYGCGPSQGGPIEPERPEWGRITRDGDTYFAHLYESALGPVPLLGFPPDRIAAMRRVADGSEVRQSESWTHSDYPDIAFADLGPLAELPDSIDTVIGVNVV</sequence>
<proteinExistence type="inferred from homology"/>
<dbReference type="InterPro" id="IPR017853">
    <property type="entry name" value="GH"/>
</dbReference>
<reference evidence="10" key="1">
    <citation type="journal article" date="2013" name="Stand. Genomic Sci.">
        <title>Complete genome sequence of Coriobacterium glomerans type strain (PW2(T)) from the midgut of Pyrrhocoris apterus L. (red soldier bug).</title>
        <authorList>
            <person name="Stackebrandt E."/>
            <person name="Zeytun A."/>
            <person name="Lapidus A."/>
            <person name="Nolan M."/>
            <person name="Lucas S."/>
            <person name="Hammon N."/>
            <person name="Deshpande S."/>
            <person name="Cheng J.F."/>
            <person name="Tapia R."/>
            <person name="Goodwin L.A."/>
            <person name="Pitluck S."/>
            <person name="Liolios K."/>
            <person name="Pagani I."/>
            <person name="Ivanova N."/>
            <person name="Mavromatis K."/>
            <person name="Mikhailova N."/>
            <person name="Huntemann M."/>
            <person name="Pati A."/>
            <person name="Chen A."/>
            <person name="Palaniappan K."/>
            <person name="Chang Y.J."/>
            <person name="Land M."/>
            <person name="Hauser L."/>
            <person name="Rohde M."/>
            <person name="Pukall R."/>
            <person name="Goker M."/>
            <person name="Detter J.C."/>
            <person name="Woyke T."/>
            <person name="Bristow J."/>
            <person name="Eisen J.A."/>
            <person name="Markowitz V."/>
            <person name="Hugenholtz P."/>
            <person name="Kyrpides N.C."/>
            <person name="Klenk H.P."/>
        </authorList>
    </citation>
    <scope>NUCLEOTIDE SEQUENCE</scope>
    <source>
        <strain evidence="10">ATCC 49209 / DSM 20642 / JCM 10262 / PW2</strain>
    </source>
</reference>
<evidence type="ECO:0000256" key="4">
    <source>
        <dbReference type="ARBA" id="ARBA00022729"/>
    </source>
</evidence>
<keyword evidence="6" id="KW-0326">Glycosidase</keyword>
<dbReference type="GO" id="GO:0016139">
    <property type="term" value="P:glycoside catabolic process"/>
    <property type="evidence" value="ECO:0007669"/>
    <property type="project" value="TreeGrafter"/>
</dbReference>
<dbReference type="STRING" id="700015.Corgl_1219"/>
<dbReference type="Pfam" id="PF01120">
    <property type="entry name" value="Alpha_L_fucos"/>
    <property type="match status" value="1"/>
</dbReference>
<feature type="site" description="May be important for catalysis" evidence="7">
    <location>
        <position position="270"/>
    </location>
</feature>
<dbReference type="InterPro" id="IPR057739">
    <property type="entry name" value="Glyco_hydro_29_N"/>
</dbReference>
<name>F2N8D8_CORGP</name>
<dbReference type="KEGG" id="cgo:Corgl_1219"/>
<organism evidence="9 10">
    <name type="scientific">Coriobacterium glomerans (strain ATCC 49209 / DSM 20642 / JCM 10262 / PW2)</name>
    <dbReference type="NCBI Taxonomy" id="700015"/>
    <lineage>
        <taxon>Bacteria</taxon>
        <taxon>Bacillati</taxon>
        <taxon>Actinomycetota</taxon>
        <taxon>Coriobacteriia</taxon>
        <taxon>Coriobacteriales</taxon>
        <taxon>Coriobacteriaceae</taxon>
        <taxon>Coriobacterium</taxon>
    </lineage>
</organism>
<dbReference type="PIRSF" id="PIRSF001092">
    <property type="entry name" value="Alpha-L-fucosidase"/>
    <property type="match status" value="1"/>
</dbReference>
<dbReference type="PRINTS" id="PR00741">
    <property type="entry name" value="GLHYDRLASE29"/>
</dbReference>
<evidence type="ECO:0000313" key="9">
    <source>
        <dbReference type="EMBL" id="AEB07321.1"/>
    </source>
</evidence>
<comment type="similarity">
    <text evidence="2">Belongs to the glycosyl hydrolase 29 family.</text>
</comment>
<dbReference type="GO" id="GO:0005764">
    <property type="term" value="C:lysosome"/>
    <property type="evidence" value="ECO:0007669"/>
    <property type="project" value="TreeGrafter"/>
</dbReference>
<dbReference type="HOGENOM" id="CLU_002934_0_2_11"/>
<dbReference type="PANTHER" id="PTHR10030:SF37">
    <property type="entry name" value="ALPHA-L-FUCOSIDASE-RELATED"/>
    <property type="match status" value="1"/>
</dbReference>
<evidence type="ECO:0000256" key="5">
    <source>
        <dbReference type="ARBA" id="ARBA00022801"/>
    </source>
</evidence>
<evidence type="ECO:0000256" key="7">
    <source>
        <dbReference type="PIRSR" id="PIRSR001092-1"/>
    </source>
</evidence>
<gene>
    <name evidence="9" type="ordered locus">Corgl_1219</name>
</gene>
<accession>F2N8D8</accession>